<dbReference type="AlphaFoldDB" id="A0A1G7TQV1"/>
<evidence type="ECO:0000259" key="8">
    <source>
        <dbReference type="PROSITE" id="PS51085"/>
    </source>
</evidence>
<dbReference type="STRING" id="366584.SAMN05216377_111107"/>
<dbReference type="SUPFAM" id="SSF54292">
    <property type="entry name" value="2Fe-2S ferredoxin-like"/>
    <property type="match status" value="1"/>
</dbReference>
<name>A0A1G7TQV1_PSEOR</name>
<keyword evidence="3" id="KW-0001">2Fe-2S</keyword>
<gene>
    <name evidence="10" type="ORF">SAMN05216377_111107</name>
</gene>
<keyword evidence="2" id="KW-0285">Flavoprotein</keyword>
<dbReference type="CDD" id="cd00207">
    <property type="entry name" value="fer2"/>
    <property type="match status" value="1"/>
</dbReference>
<keyword evidence="5" id="KW-0560">Oxidoreductase</keyword>
<dbReference type="PANTHER" id="PTHR47354">
    <property type="entry name" value="NADH OXIDOREDUCTASE HCR"/>
    <property type="match status" value="1"/>
</dbReference>
<keyword evidence="11" id="KW-1185">Reference proteome</keyword>
<dbReference type="InterPro" id="IPR006058">
    <property type="entry name" value="2Fe2S_fd_BS"/>
</dbReference>
<dbReference type="PROSITE" id="PS51384">
    <property type="entry name" value="FAD_FR"/>
    <property type="match status" value="1"/>
</dbReference>
<dbReference type="InterPro" id="IPR050415">
    <property type="entry name" value="MRET"/>
</dbReference>
<dbReference type="PROSITE" id="PS51085">
    <property type="entry name" value="2FE2S_FER_2"/>
    <property type="match status" value="1"/>
</dbReference>
<dbReference type="CDD" id="cd06185">
    <property type="entry name" value="PDR_like"/>
    <property type="match status" value="1"/>
</dbReference>
<keyword evidence="6" id="KW-0408">Iron</keyword>
<dbReference type="InterPro" id="IPR036010">
    <property type="entry name" value="2Fe-2S_ferredoxin-like_sf"/>
</dbReference>
<dbReference type="PRINTS" id="PR00409">
    <property type="entry name" value="PHDIOXRDTASE"/>
</dbReference>
<evidence type="ECO:0000259" key="9">
    <source>
        <dbReference type="PROSITE" id="PS51384"/>
    </source>
</evidence>
<keyword evidence="7" id="KW-0411">Iron-sulfur</keyword>
<dbReference type="SUPFAM" id="SSF52343">
    <property type="entry name" value="Ferredoxin reductase-like, C-terminal NADP-linked domain"/>
    <property type="match status" value="1"/>
</dbReference>
<dbReference type="GO" id="GO:0046872">
    <property type="term" value="F:metal ion binding"/>
    <property type="evidence" value="ECO:0007669"/>
    <property type="project" value="UniProtKB-KW"/>
</dbReference>
<accession>A0A1G7TQV1</accession>
<dbReference type="Proteomes" id="UP000198967">
    <property type="component" value="Unassembled WGS sequence"/>
</dbReference>
<dbReference type="GO" id="GO:0051537">
    <property type="term" value="F:2 iron, 2 sulfur cluster binding"/>
    <property type="evidence" value="ECO:0007669"/>
    <property type="project" value="UniProtKB-KW"/>
</dbReference>
<protein>
    <submittedName>
        <fullName evidence="10">Ferredoxin-NADP reductase</fullName>
    </submittedName>
</protein>
<dbReference type="Gene3D" id="3.10.20.30">
    <property type="match status" value="1"/>
</dbReference>
<dbReference type="EMBL" id="FNBE01000011">
    <property type="protein sequence ID" value="SDG37621.1"/>
    <property type="molecule type" value="Genomic_DNA"/>
</dbReference>
<evidence type="ECO:0000256" key="4">
    <source>
        <dbReference type="ARBA" id="ARBA00022723"/>
    </source>
</evidence>
<keyword evidence="4" id="KW-0479">Metal-binding</keyword>
<organism evidence="10 11">
    <name type="scientific">Pseudonocardia oroxyli</name>
    <dbReference type="NCBI Taxonomy" id="366584"/>
    <lineage>
        <taxon>Bacteria</taxon>
        <taxon>Bacillati</taxon>
        <taxon>Actinomycetota</taxon>
        <taxon>Actinomycetes</taxon>
        <taxon>Pseudonocardiales</taxon>
        <taxon>Pseudonocardiaceae</taxon>
        <taxon>Pseudonocardia</taxon>
    </lineage>
</organism>
<dbReference type="InterPro" id="IPR012675">
    <property type="entry name" value="Beta-grasp_dom_sf"/>
</dbReference>
<evidence type="ECO:0000256" key="2">
    <source>
        <dbReference type="ARBA" id="ARBA00022630"/>
    </source>
</evidence>
<feature type="domain" description="FAD-binding FR-type" evidence="9">
    <location>
        <begin position="1"/>
        <end position="103"/>
    </location>
</feature>
<evidence type="ECO:0000256" key="3">
    <source>
        <dbReference type="ARBA" id="ARBA00022714"/>
    </source>
</evidence>
<dbReference type="InterPro" id="IPR001041">
    <property type="entry name" value="2Fe-2S_ferredoxin-type"/>
</dbReference>
<dbReference type="Pfam" id="PF00111">
    <property type="entry name" value="Fer2"/>
    <property type="match status" value="1"/>
</dbReference>
<evidence type="ECO:0000313" key="11">
    <source>
        <dbReference type="Proteomes" id="UP000198967"/>
    </source>
</evidence>
<dbReference type="Gene3D" id="3.40.50.80">
    <property type="entry name" value="Nucleotide-binding domain of ferredoxin-NADP reductase (FNR) module"/>
    <property type="match status" value="1"/>
</dbReference>
<reference evidence="10 11" key="1">
    <citation type="submission" date="2016-10" db="EMBL/GenBank/DDBJ databases">
        <authorList>
            <person name="de Groot N.N."/>
        </authorList>
    </citation>
    <scope>NUCLEOTIDE SEQUENCE [LARGE SCALE GENOMIC DNA]</scope>
    <source>
        <strain evidence="10 11">CGMCC 4.3143</strain>
    </source>
</reference>
<dbReference type="InterPro" id="IPR017938">
    <property type="entry name" value="Riboflavin_synthase-like_b-brl"/>
</dbReference>
<dbReference type="GO" id="GO:0016491">
    <property type="term" value="F:oxidoreductase activity"/>
    <property type="evidence" value="ECO:0007669"/>
    <property type="project" value="UniProtKB-KW"/>
</dbReference>
<feature type="domain" description="2Fe-2S ferredoxin-type" evidence="8">
    <location>
        <begin position="232"/>
        <end position="317"/>
    </location>
</feature>
<comment type="cofactor">
    <cofactor evidence="1">
        <name>FAD</name>
        <dbReference type="ChEBI" id="CHEBI:57692"/>
    </cofactor>
</comment>
<evidence type="ECO:0000256" key="1">
    <source>
        <dbReference type="ARBA" id="ARBA00001974"/>
    </source>
</evidence>
<evidence type="ECO:0000256" key="5">
    <source>
        <dbReference type="ARBA" id="ARBA00023002"/>
    </source>
</evidence>
<dbReference type="PANTHER" id="PTHR47354:SF1">
    <property type="entry name" value="CARNITINE MONOOXYGENASE REDUCTASE SUBUNIT"/>
    <property type="match status" value="1"/>
</dbReference>
<sequence length="317" mass="33553">MEMTLVVSDRRNEADGVVSLTLRAEADGRELPAWEPGAHLEVALPSGLIRHYSLCGPVEQRDRYRIAVLREANSRGGSSEVHDHVVVGTRLQVTGPRNHFRLEPADSYLFVAGGIGITPILPMIAQAEADGVPWKLVYGGRRASSMAFVDEITARAGGKVELLAEDEVGRPDLPVVLGEVATGGRVYCCGPEGLLGAVESGCAVRGLTDVLHVERFAASAVAVDDGAGSAGFEVHLARSGMTVTVPPGRSILEVVREVVPQIPSSCEEGICGTCETAVLEGAPDHRDQIMSAVERASNATMMICVGRALSDRLVLDL</sequence>
<dbReference type="InterPro" id="IPR039261">
    <property type="entry name" value="FNR_nucleotide-bd"/>
</dbReference>
<proteinExistence type="predicted"/>
<dbReference type="PROSITE" id="PS00197">
    <property type="entry name" value="2FE2S_FER_1"/>
    <property type="match status" value="1"/>
</dbReference>
<evidence type="ECO:0000256" key="7">
    <source>
        <dbReference type="ARBA" id="ARBA00023014"/>
    </source>
</evidence>
<dbReference type="SUPFAM" id="SSF63380">
    <property type="entry name" value="Riboflavin synthase domain-like"/>
    <property type="match status" value="1"/>
</dbReference>
<evidence type="ECO:0000256" key="6">
    <source>
        <dbReference type="ARBA" id="ARBA00023004"/>
    </source>
</evidence>
<evidence type="ECO:0000313" key="10">
    <source>
        <dbReference type="EMBL" id="SDG37621.1"/>
    </source>
</evidence>
<dbReference type="InterPro" id="IPR017927">
    <property type="entry name" value="FAD-bd_FR_type"/>
</dbReference>
<dbReference type="Gene3D" id="2.40.30.10">
    <property type="entry name" value="Translation factors"/>
    <property type="match status" value="1"/>
</dbReference>